<dbReference type="EMBL" id="LAZR01000285">
    <property type="protein sequence ID" value="KKN77072.1"/>
    <property type="molecule type" value="Genomic_DNA"/>
</dbReference>
<accession>A0A0F9TQ44</accession>
<sequence length="321" mass="35735">MALTIAEMAAGMKDQVMAGIILQYARASQLFQKISFEATDSFTIKTWQNKSVTDAVFRDIGSPYTETKDKFSELNEGIYLLGGSIDVDRALRLPGQREIDAWAENLLLQSKRYQYGFTNTFINGDRDVNPDRFDGIKKRVEAAFVAGGVGLDQVIEAAGLDISSSSANRQTFLDHLETAMYEVDEGQVDLILTSKKGRFALGRVARREGLLDTTKDQFDKTVPLFRGMPFEEAGTTGDQTTQIITSTETNAGASTGGTATSFYFIRFDKQHIQGWQMHEPRRIYDDIINDGVTHRTVFEWPVGLSSFAIKSVVRLRGVVPI</sequence>
<dbReference type="InterPro" id="IPR048813">
    <property type="entry name" value="GP7-like"/>
</dbReference>
<comment type="caution">
    <text evidence="1">The sequence shown here is derived from an EMBL/GenBank/DDBJ whole genome shotgun (WGS) entry which is preliminary data.</text>
</comment>
<name>A0A0F9TQ44_9ZZZZ</name>
<organism evidence="1">
    <name type="scientific">marine sediment metagenome</name>
    <dbReference type="NCBI Taxonomy" id="412755"/>
    <lineage>
        <taxon>unclassified sequences</taxon>
        <taxon>metagenomes</taxon>
        <taxon>ecological metagenomes</taxon>
    </lineage>
</organism>
<dbReference type="NCBIfam" id="NF045672">
    <property type="entry name" value="MCP_gp7_epsi_15"/>
    <property type="match status" value="1"/>
</dbReference>
<gene>
    <name evidence="1" type="ORF">LCGC14_0364110</name>
</gene>
<evidence type="ECO:0000313" key="1">
    <source>
        <dbReference type="EMBL" id="KKN77072.1"/>
    </source>
</evidence>
<reference evidence="1" key="1">
    <citation type="journal article" date="2015" name="Nature">
        <title>Complex archaea that bridge the gap between prokaryotes and eukaryotes.</title>
        <authorList>
            <person name="Spang A."/>
            <person name="Saw J.H."/>
            <person name="Jorgensen S.L."/>
            <person name="Zaremba-Niedzwiedzka K."/>
            <person name="Martijn J."/>
            <person name="Lind A.E."/>
            <person name="van Eijk R."/>
            <person name="Schleper C."/>
            <person name="Guy L."/>
            <person name="Ettema T.J."/>
        </authorList>
    </citation>
    <scope>NUCLEOTIDE SEQUENCE</scope>
</reference>
<proteinExistence type="predicted"/>
<dbReference type="AlphaFoldDB" id="A0A0F9TQ44"/>
<evidence type="ECO:0008006" key="2">
    <source>
        <dbReference type="Google" id="ProtNLM"/>
    </source>
</evidence>
<protein>
    <recommendedName>
        <fullName evidence="2">Bacteriophage Mu GpT domain-containing protein</fullName>
    </recommendedName>
</protein>
<dbReference type="SUPFAM" id="SSF56563">
    <property type="entry name" value="Major capsid protein gp5"/>
    <property type="match status" value="1"/>
</dbReference>